<reference evidence="2" key="1">
    <citation type="journal article" date="2019" name="Int. J. Syst. Evol. Microbiol.">
        <title>The Global Catalogue of Microorganisms (GCM) 10K type strain sequencing project: providing services to taxonomists for standard genome sequencing and annotation.</title>
        <authorList>
            <consortium name="The Broad Institute Genomics Platform"/>
            <consortium name="The Broad Institute Genome Sequencing Center for Infectious Disease"/>
            <person name="Wu L."/>
            <person name="Ma J."/>
        </authorList>
    </citation>
    <scope>NUCLEOTIDE SEQUENCE [LARGE SCALE GENOMIC DNA]</scope>
    <source>
        <strain evidence="2">JCM 19173</strain>
    </source>
</reference>
<evidence type="ECO:0000313" key="1">
    <source>
        <dbReference type="EMBL" id="GGL08173.1"/>
    </source>
</evidence>
<dbReference type="Proteomes" id="UP000604341">
    <property type="component" value="Unassembled WGS sequence"/>
</dbReference>
<dbReference type="EMBL" id="BMPE01000009">
    <property type="protein sequence ID" value="GGL08173.1"/>
    <property type="molecule type" value="Genomic_DNA"/>
</dbReference>
<accession>A0ABQ2FMN8</accession>
<proteinExistence type="predicted"/>
<keyword evidence="2" id="KW-1185">Reference proteome</keyword>
<name>A0ABQ2FMN8_9DEIO</name>
<organism evidence="1 2">
    <name type="scientific">Deinococcus radiotolerans</name>
    <dbReference type="NCBI Taxonomy" id="1309407"/>
    <lineage>
        <taxon>Bacteria</taxon>
        <taxon>Thermotogati</taxon>
        <taxon>Deinococcota</taxon>
        <taxon>Deinococci</taxon>
        <taxon>Deinococcales</taxon>
        <taxon>Deinococcaceae</taxon>
        <taxon>Deinococcus</taxon>
    </lineage>
</organism>
<comment type="caution">
    <text evidence="1">The sequence shown here is derived from an EMBL/GenBank/DDBJ whole genome shotgun (WGS) entry which is preliminary data.</text>
</comment>
<gene>
    <name evidence="1" type="ORF">GCM10010844_28680</name>
</gene>
<evidence type="ECO:0000313" key="2">
    <source>
        <dbReference type="Proteomes" id="UP000604341"/>
    </source>
</evidence>
<protein>
    <submittedName>
        <fullName evidence="1">Uncharacterized protein</fullName>
    </submittedName>
</protein>
<sequence>MGLEDTQGVPLTAMPLSDVPYPLRRALTAQVVTATAAARRMIPARSAVT</sequence>